<keyword evidence="2" id="KW-1185">Reference proteome</keyword>
<proteinExistence type="predicted"/>
<evidence type="ECO:0000313" key="2">
    <source>
        <dbReference type="Proteomes" id="UP000827872"/>
    </source>
</evidence>
<reference evidence="1" key="1">
    <citation type="submission" date="2021-08" db="EMBL/GenBank/DDBJ databases">
        <title>The first chromosome-level gecko genome reveals the dynamic sex chromosomes of Neotropical dwarf geckos (Sphaerodactylidae: Sphaerodactylus).</title>
        <authorList>
            <person name="Pinto B.J."/>
            <person name="Keating S.E."/>
            <person name="Gamble T."/>
        </authorList>
    </citation>
    <scope>NUCLEOTIDE SEQUENCE</scope>
    <source>
        <strain evidence="1">TG3544</strain>
    </source>
</reference>
<organism evidence="1 2">
    <name type="scientific">Sphaerodactylus townsendi</name>
    <dbReference type="NCBI Taxonomy" id="933632"/>
    <lineage>
        <taxon>Eukaryota</taxon>
        <taxon>Metazoa</taxon>
        <taxon>Chordata</taxon>
        <taxon>Craniata</taxon>
        <taxon>Vertebrata</taxon>
        <taxon>Euteleostomi</taxon>
        <taxon>Lepidosauria</taxon>
        <taxon>Squamata</taxon>
        <taxon>Bifurcata</taxon>
        <taxon>Gekkota</taxon>
        <taxon>Sphaerodactylidae</taxon>
        <taxon>Sphaerodactylus</taxon>
    </lineage>
</organism>
<sequence>MMKRTVRFVRSESPDSEEATNLRGPARIQDPPPGETEVPAALELAEDVGPDADGSHRGCSVQRYRISCS</sequence>
<gene>
    <name evidence="1" type="ORF">K3G42_030316</name>
</gene>
<dbReference type="EMBL" id="CM037614">
    <property type="protein sequence ID" value="KAH8017515.1"/>
    <property type="molecule type" value="Genomic_DNA"/>
</dbReference>
<comment type="caution">
    <text evidence="1">The sequence shown here is derived from an EMBL/GenBank/DDBJ whole genome shotgun (WGS) entry which is preliminary data.</text>
</comment>
<dbReference type="Proteomes" id="UP000827872">
    <property type="component" value="Linkage Group LG01"/>
</dbReference>
<evidence type="ECO:0000313" key="1">
    <source>
        <dbReference type="EMBL" id="KAH8017515.1"/>
    </source>
</evidence>
<accession>A0ACB8GDH1</accession>
<name>A0ACB8GDH1_9SAUR</name>
<protein>
    <submittedName>
        <fullName evidence="1">Uncharacterized protein</fullName>
    </submittedName>
</protein>